<dbReference type="AlphaFoldDB" id="A0A3Q9UCZ7"/>
<dbReference type="SUPFAM" id="SSF52540">
    <property type="entry name" value="P-loop containing nucleoside triphosphate hydrolases"/>
    <property type="match status" value="1"/>
</dbReference>
<dbReference type="InterPro" id="IPR027417">
    <property type="entry name" value="P-loop_NTPase"/>
</dbReference>
<dbReference type="GO" id="GO:0016740">
    <property type="term" value="F:transferase activity"/>
    <property type="evidence" value="ECO:0007669"/>
    <property type="project" value="UniProtKB-KW"/>
</dbReference>
<dbReference type="PANTHER" id="PTHR37512">
    <property type="entry name" value="TRIFUNCTIONAL NAD BIOSYNTHESIS/REGULATOR PROTEIN NADR"/>
    <property type="match status" value="1"/>
</dbReference>
<dbReference type="KEGG" id="aji:C0Z10_04085"/>
<evidence type="ECO:0000313" key="2">
    <source>
        <dbReference type="EMBL" id="AZZ39066.1"/>
    </source>
</evidence>
<dbReference type="Gene3D" id="3.40.50.300">
    <property type="entry name" value="P-loop containing nucleotide triphosphate hydrolases"/>
    <property type="match status" value="1"/>
</dbReference>
<proteinExistence type="predicted"/>
<dbReference type="Pfam" id="PF13521">
    <property type="entry name" value="AAA_28"/>
    <property type="match status" value="1"/>
</dbReference>
<accession>A0A3Q9UCZ7</accession>
<dbReference type="EMBL" id="CP025570">
    <property type="protein sequence ID" value="AZZ39066.1"/>
    <property type="molecule type" value="Genomic_DNA"/>
</dbReference>
<reference evidence="3" key="1">
    <citation type="submission" date="2017-12" db="EMBL/GenBank/DDBJ databases">
        <title>Whole genome sequencing of Acidipropionibacterium jensenii strains JS279 and JS280.</title>
        <authorList>
            <person name="Deptula P."/>
            <person name="Laine P."/>
            <person name="Smolander O.-P."/>
            <person name="Paulin L."/>
            <person name="Auvinen P."/>
            <person name="Varmanen P."/>
        </authorList>
    </citation>
    <scope>NUCLEOTIDE SEQUENCE [LARGE SCALE GENOMIC DNA]</scope>
    <source>
        <strain evidence="3">JS280</strain>
    </source>
</reference>
<dbReference type="Gene3D" id="3.40.50.620">
    <property type="entry name" value="HUPs"/>
    <property type="match status" value="1"/>
</dbReference>
<gene>
    <name evidence="2" type="ORF">C0Z10_04085</name>
</gene>
<sequence length="338" mass="38071">MTSFRHGLVLGKFYPFHAGHEHLICAAAARCQQVTVQVLGSSRESVPLQVRRDWVAGRFPMLDVVAAMDEADVDFDSPAAWDQHMAVIESLLETPVDAVFTSDDYGAELARRLDARWVRVDPGRASLPTSGTAVRADPAGCWWALSPAVRQWFCRRVVVLGAESTGSTTLARALADHYRTRWVPEYGRTWSQIRPGGLEAPWHTAEFDLITAEHRRQEREAMACAPIPLMISDTDMLATSIWHERYMGRPSPSVIRQAGRWRPDLYLLTGDEIPFVQDGMRDGEHLRHDMHQRFRDVLAGQETPWTEVHGSLRDRVRASVELIDAVMAEGWRLADPLG</sequence>
<evidence type="ECO:0000259" key="1">
    <source>
        <dbReference type="Pfam" id="PF13521"/>
    </source>
</evidence>
<name>A0A3Q9UCZ7_9ACTN</name>
<dbReference type="SUPFAM" id="SSF52374">
    <property type="entry name" value="Nucleotidylyl transferase"/>
    <property type="match status" value="1"/>
</dbReference>
<organism evidence="2 3">
    <name type="scientific">Acidipropionibacterium jensenii</name>
    <dbReference type="NCBI Taxonomy" id="1749"/>
    <lineage>
        <taxon>Bacteria</taxon>
        <taxon>Bacillati</taxon>
        <taxon>Actinomycetota</taxon>
        <taxon>Actinomycetes</taxon>
        <taxon>Propionibacteriales</taxon>
        <taxon>Propionibacteriaceae</taxon>
        <taxon>Acidipropionibacterium</taxon>
    </lineage>
</organism>
<dbReference type="InterPro" id="IPR052735">
    <property type="entry name" value="NAD_biosynth-regulator"/>
</dbReference>
<feature type="domain" description="NadR/Ttd14 AAA" evidence="1">
    <location>
        <begin position="156"/>
        <end position="315"/>
    </location>
</feature>
<evidence type="ECO:0000313" key="3">
    <source>
        <dbReference type="Proteomes" id="UP000285875"/>
    </source>
</evidence>
<protein>
    <submittedName>
        <fullName evidence="2">Cytidyltransferase</fullName>
    </submittedName>
</protein>
<keyword evidence="2" id="KW-0808">Transferase</keyword>
<dbReference type="PANTHER" id="PTHR37512:SF1">
    <property type="entry name" value="NADR_TTD14 AAA DOMAIN-CONTAINING PROTEIN"/>
    <property type="match status" value="1"/>
</dbReference>
<dbReference type="Proteomes" id="UP000285875">
    <property type="component" value="Chromosome"/>
</dbReference>
<dbReference type="InterPro" id="IPR038727">
    <property type="entry name" value="NadR/Ttd14_AAA_dom"/>
</dbReference>
<dbReference type="RefSeq" id="WP_097798533.1">
    <property type="nucleotide sequence ID" value="NZ_CP025570.1"/>
</dbReference>
<dbReference type="InterPro" id="IPR014729">
    <property type="entry name" value="Rossmann-like_a/b/a_fold"/>
</dbReference>